<evidence type="ECO:0000256" key="4">
    <source>
        <dbReference type="ARBA" id="ARBA00022982"/>
    </source>
</evidence>
<keyword evidence="4" id="KW-0249">Electron transport</keyword>
<feature type="chain" id="PRO_5032555829" description="Ferric-chelate reductase 1" evidence="8">
    <location>
        <begin position="24"/>
        <end position="633"/>
    </location>
</feature>
<dbReference type="CDD" id="cd08760">
    <property type="entry name" value="Cyt_b561_FRRS1_like"/>
    <property type="match status" value="1"/>
</dbReference>
<dbReference type="PROSITE" id="PS50836">
    <property type="entry name" value="DOMON"/>
    <property type="match status" value="1"/>
</dbReference>
<comment type="caution">
    <text evidence="11">The sequence shown here is derived from an EMBL/GenBank/DDBJ whole genome shotgun (WGS) entry which is preliminary data.</text>
</comment>
<protein>
    <recommendedName>
        <fullName evidence="13">Ferric-chelate reductase 1</fullName>
    </recommendedName>
</protein>
<keyword evidence="6 7" id="KW-0472">Membrane</keyword>
<comment type="subcellular location">
    <subcellularLocation>
        <location evidence="1">Membrane</location>
    </subcellularLocation>
</comment>
<feature type="transmembrane region" description="Helical" evidence="7">
    <location>
        <begin position="390"/>
        <end position="409"/>
    </location>
</feature>
<dbReference type="GO" id="GO:0099072">
    <property type="term" value="P:regulation of postsynaptic membrane neurotransmitter receptor levels"/>
    <property type="evidence" value="ECO:0007669"/>
    <property type="project" value="TreeGrafter"/>
</dbReference>
<evidence type="ECO:0000256" key="6">
    <source>
        <dbReference type="ARBA" id="ARBA00023136"/>
    </source>
</evidence>
<dbReference type="PANTHER" id="PTHR46902:SF1">
    <property type="entry name" value="DOMON DOMAIN-CONTAINING PROTEIN FRRS1L"/>
    <property type="match status" value="1"/>
</dbReference>
<evidence type="ECO:0000256" key="1">
    <source>
        <dbReference type="ARBA" id="ARBA00004370"/>
    </source>
</evidence>
<dbReference type="InterPro" id="IPR006593">
    <property type="entry name" value="Cyt_b561/ferric_Rdtase_TM"/>
</dbReference>
<feature type="transmembrane region" description="Helical" evidence="7">
    <location>
        <begin position="506"/>
        <end position="525"/>
    </location>
</feature>
<dbReference type="GO" id="GO:1900449">
    <property type="term" value="P:regulation of glutamate receptor signaling pathway"/>
    <property type="evidence" value="ECO:0007669"/>
    <property type="project" value="InterPro"/>
</dbReference>
<sequence>MLSIRSCTLFLISFIFKINVSYQLTEDCGKGYGCFLNPPNCNYYNCTTVVKWKDMGNYVDFIVASNSTEISALQRYNGVGFSNDNYMGEDSVSLCRFSVKSFSYVVESYYNTDKSEPDVVNFTIRTLGHFNYVMTINQTYLICNFSRVKFIEKEPQYYNLHLPYHILVSFGEIDSLGSPKYHGQNSFSSIDKINFQFNNITLPYAYSNIIGNGFYENWPFKISWTSDSKQIYFEFTTKVSDSNNVWSAFGFSQDTSMGNDDVCLCKILNGKATIEHYVNLGKQAPTLLDQNQPSLGFSNMSASISDGLLKCTFSRLITYPKVANYFDLNNGHYVLTAKGVVDPYNGNILKHAVKLTSTQKINFLSKSANFTESSEDEGVKITKAKTHGCLMVIAWIFFASTGMVFGRYMKFLFPNFKLCGLRFWFLVHQPCMIMVSLISIAAFLVILSKCEWKWISTDEPINYAHSIFGIVAICFSIFQGFVGLLRPSQSHSRRYIFNYFHKIMGYSAFIFSIVALFLGVCISEMELDRAGWGIMIGWTLWCIILPVTLEILKLLFKAKQNPYRINGNDRDDSNQNSKKTNEQNASFSSRAFYQKCFHVFKTVFLFIHLFVAFGFTLALVVCIGIANENRFLG</sequence>
<dbReference type="Proteomes" id="UP000663879">
    <property type="component" value="Unassembled WGS sequence"/>
</dbReference>
<dbReference type="OrthoDB" id="2419613at2759"/>
<dbReference type="PROSITE" id="PS50939">
    <property type="entry name" value="CYTOCHROME_B561"/>
    <property type="match status" value="1"/>
</dbReference>
<dbReference type="SMART" id="SM00664">
    <property type="entry name" value="DoH"/>
    <property type="match status" value="2"/>
</dbReference>
<name>A0A813NCY1_9BILA</name>
<evidence type="ECO:0000256" key="7">
    <source>
        <dbReference type="SAM" id="Phobius"/>
    </source>
</evidence>
<dbReference type="InterPro" id="IPR005018">
    <property type="entry name" value="DOMON_domain"/>
</dbReference>
<evidence type="ECO:0008006" key="13">
    <source>
        <dbReference type="Google" id="ProtNLM"/>
    </source>
</evidence>
<feature type="domain" description="DOMON" evidence="9">
    <location>
        <begin position="218"/>
        <end position="339"/>
    </location>
</feature>
<feature type="transmembrane region" description="Helical" evidence="7">
    <location>
        <begin position="467"/>
        <end position="485"/>
    </location>
</feature>
<evidence type="ECO:0000256" key="5">
    <source>
        <dbReference type="ARBA" id="ARBA00022989"/>
    </source>
</evidence>
<dbReference type="AlphaFoldDB" id="A0A813NCY1"/>
<keyword evidence="2" id="KW-0813">Transport</keyword>
<keyword evidence="8" id="KW-0732">Signal</keyword>
<dbReference type="EMBL" id="CAJNOC010000237">
    <property type="protein sequence ID" value="CAF0731342.1"/>
    <property type="molecule type" value="Genomic_DNA"/>
</dbReference>
<dbReference type="Pfam" id="PF03188">
    <property type="entry name" value="Cytochrom_B561"/>
    <property type="match status" value="1"/>
</dbReference>
<evidence type="ECO:0000313" key="12">
    <source>
        <dbReference type="Proteomes" id="UP000663879"/>
    </source>
</evidence>
<evidence type="ECO:0000256" key="3">
    <source>
        <dbReference type="ARBA" id="ARBA00022692"/>
    </source>
</evidence>
<keyword evidence="5 7" id="KW-1133">Transmembrane helix</keyword>
<keyword evidence="3 7" id="KW-0812">Transmembrane</keyword>
<feature type="domain" description="Cytochrome b561" evidence="10">
    <location>
        <begin position="345"/>
        <end position="557"/>
    </location>
</feature>
<feature type="transmembrane region" description="Helical" evidence="7">
    <location>
        <begin position="603"/>
        <end position="626"/>
    </location>
</feature>
<dbReference type="InterPro" id="IPR042789">
    <property type="entry name" value="FRRS1L"/>
</dbReference>
<evidence type="ECO:0000256" key="8">
    <source>
        <dbReference type="SAM" id="SignalP"/>
    </source>
</evidence>
<proteinExistence type="predicted"/>
<feature type="signal peptide" evidence="8">
    <location>
        <begin position="1"/>
        <end position="23"/>
    </location>
</feature>
<organism evidence="11 12">
    <name type="scientific">Brachionus calyciflorus</name>
    <dbReference type="NCBI Taxonomy" id="104777"/>
    <lineage>
        <taxon>Eukaryota</taxon>
        <taxon>Metazoa</taxon>
        <taxon>Spiralia</taxon>
        <taxon>Gnathifera</taxon>
        <taxon>Rotifera</taxon>
        <taxon>Eurotatoria</taxon>
        <taxon>Monogononta</taxon>
        <taxon>Pseudotrocha</taxon>
        <taxon>Ploima</taxon>
        <taxon>Brachionidae</taxon>
        <taxon>Brachionus</taxon>
    </lineage>
</organism>
<dbReference type="Gene3D" id="1.20.120.1770">
    <property type="match status" value="1"/>
</dbReference>
<evidence type="ECO:0000259" key="9">
    <source>
        <dbReference type="PROSITE" id="PS50836"/>
    </source>
</evidence>
<feature type="transmembrane region" description="Helical" evidence="7">
    <location>
        <begin position="421"/>
        <end position="447"/>
    </location>
</feature>
<evidence type="ECO:0000259" key="10">
    <source>
        <dbReference type="PROSITE" id="PS50939"/>
    </source>
</evidence>
<accession>A0A813NCY1</accession>
<dbReference type="SMART" id="SM00665">
    <property type="entry name" value="B561"/>
    <property type="match status" value="1"/>
</dbReference>
<dbReference type="PANTHER" id="PTHR46902">
    <property type="entry name" value="DOMON DOMAIN-CONTAINING PROTEIN FRRS1L"/>
    <property type="match status" value="1"/>
</dbReference>
<dbReference type="Pfam" id="PF03351">
    <property type="entry name" value="DOMON"/>
    <property type="match status" value="1"/>
</dbReference>
<dbReference type="GO" id="GO:0016020">
    <property type="term" value="C:membrane"/>
    <property type="evidence" value="ECO:0007669"/>
    <property type="project" value="UniProtKB-SubCell"/>
</dbReference>
<feature type="transmembrane region" description="Helical" evidence="7">
    <location>
        <begin position="531"/>
        <end position="556"/>
    </location>
</feature>
<gene>
    <name evidence="11" type="ORF">OXX778_LOCUS2862</name>
</gene>
<reference evidence="11" key="1">
    <citation type="submission" date="2021-02" db="EMBL/GenBank/DDBJ databases">
        <authorList>
            <person name="Nowell W R."/>
        </authorList>
    </citation>
    <scope>NUCLEOTIDE SEQUENCE</scope>
    <source>
        <strain evidence="11">Ploen Becks lab</strain>
    </source>
</reference>
<keyword evidence="12" id="KW-1185">Reference proteome</keyword>
<evidence type="ECO:0000256" key="2">
    <source>
        <dbReference type="ARBA" id="ARBA00022448"/>
    </source>
</evidence>
<evidence type="ECO:0000313" key="11">
    <source>
        <dbReference type="EMBL" id="CAF0731342.1"/>
    </source>
</evidence>